<dbReference type="EMBL" id="JAQQWE010000005">
    <property type="protein sequence ID" value="KAK7951333.1"/>
    <property type="molecule type" value="Genomic_DNA"/>
</dbReference>
<dbReference type="RefSeq" id="XP_066699395.1">
    <property type="nucleotide sequence ID" value="XM_066843283.1"/>
</dbReference>
<reference evidence="2 3" key="1">
    <citation type="submission" date="2023-01" db="EMBL/GenBank/DDBJ databases">
        <title>Analysis of 21 Apiospora genomes using comparative genomics revels a genus with tremendous synthesis potential of carbohydrate active enzymes and secondary metabolites.</title>
        <authorList>
            <person name="Sorensen T."/>
        </authorList>
    </citation>
    <scope>NUCLEOTIDE SEQUENCE [LARGE SCALE GENOMIC DNA]</scope>
    <source>
        <strain evidence="2 3">CBS 24483</strain>
    </source>
</reference>
<accession>A0ABR1QBV6</accession>
<comment type="caution">
    <text evidence="2">The sequence shown here is derived from an EMBL/GenBank/DDBJ whole genome shotgun (WGS) entry which is preliminary data.</text>
</comment>
<proteinExistence type="predicted"/>
<feature type="region of interest" description="Disordered" evidence="1">
    <location>
        <begin position="1"/>
        <end position="195"/>
    </location>
</feature>
<feature type="compositionally biased region" description="Basic residues" evidence="1">
    <location>
        <begin position="1"/>
        <end position="12"/>
    </location>
</feature>
<gene>
    <name evidence="2" type="ORF">PG986_007061</name>
</gene>
<dbReference type="GeneID" id="92076345"/>
<feature type="compositionally biased region" description="Polar residues" evidence="1">
    <location>
        <begin position="81"/>
        <end position="100"/>
    </location>
</feature>
<organism evidence="2 3">
    <name type="scientific">Apiospora aurea</name>
    <dbReference type="NCBI Taxonomy" id="335848"/>
    <lineage>
        <taxon>Eukaryota</taxon>
        <taxon>Fungi</taxon>
        <taxon>Dikarya</taxon>
        <taxon>Ascomycota</taxon>
        <taxon>Pezizomycotina</taxon>
        <taxon>Sordariomycetes</taxon>
        <taxon>Xylariomycetidae</taxon>
        <taxon>Amphisphaeriales</taxon>
        <taxon>Apiosporaceae</taxon>
        <taxon>Apiospora</taxon>
    </lineage>
</organism>
<evidence type="ECO:0000313" key="2">
    <source>
        <dbReference type="EMBL" id="KAK7951333.1"/>
    </source>
</evidence>
<sequence length="225" mass="23744">MGLRTALKKKLAHSSERRDSDTAVDEDTISNESNGTPEHSPKRLSAASSSGSLSPPAVVPAIALSDESLAEPVITGKRKPSGTSQSSNETTNRPRQNSDVTGKRKPQDTAALVASRPRANSYQTPTGKGEGEPGPADYLYFGPKEEGASFPHRDGSTAAGYATNRNRARHTSSLSRGGHAAQPSRTDDSGFLNTGVAGARQQMGYQNLTYGGSLQYDYSGTQAPY</sequence>
<evidence type="ECO:0000256" key="1">
    <source>
        <dbReference type="SAM" id="MobiDB-lite"/>
    </source>
</evidence>
<keyword evidence="3" id="KW-1185">Reference proteome</keyword>
<name>A0ABR1QBV6_9PEZI</name>
<dbReference type="Proteomes" id="UP001391051">
    <property type="component" value="Unassembled WGS sequence"/>
</dbReference>
<protein>
    <submittedName>
        <fullName evidence="2">Uncharacterized protein</fullName>
    </submittedName>
</protein>
<feature type="compositionally biased region" description="Low complexity" evidence="1">
    <location>
        <begin position="43"/>
        <end position="61"/>
    </location>
</feature>
<feature type="compositionally biased region" description="Basic and acidic residues" evidence="1">
    <location>
        <begin position="143"/>
        <end position="155"/>
    </location>
</feature>
<evidence type="ECO:0000313" key="3">
    <source>
        <dbReference type="Proteomes" id="UP001391051"/>
    </source>
</evidence>